<sequence>MLQSRAGVVAEECAVTSVAAEEATTRSDEGWSATTMQLGTTKIYDPSRMGSDACCGCCRRDHAIEDATTAWKHWSCGERLRMRQLLRRRDEDATEHRALEGDVDDDATYGQETSATIVVPTARSPWPTGYLGRLGNPGPQHYPCGEDSLTARSPWLVKKP</sequence>
<evidence type="ECO:0000313" key="1">
    <source>
        <dbReference type="EMBL" id="RRT82819.1"/>
    </source>
</evidence>
<dbReference type="AlphaFoldDB" id="A0A427B2W3"/>
<organism evidence="1 2">
    <name type="scientific">Ensete ventricosum</name>
    <name type="common">Abyssinian banana</name>
    <name type="synonym">Musa ensete</name>
    <dbReference type="NCBI Taxonomy" id="4639"/>
    <lineage>
        <taxon>Eukaryota</taxon>
        <taxon>Viridiplantae</taxon>
        <taxon>Streptophyta</taxon>
        <taxon>Embryophyta</taxon>
        <taxon>Tracheophyta</taxon>
        <taxon>Spermatophyta</taxon>
        <taxon>Magnoliopsida</taxon>
        <taxon>Liliopsida</taxon>
        <taxon>Zingiberales</taxon>
        <taxon>Musaceae</taxon>
        <taxon>Ensete</taxon>
    </lineage>
</organism>
<protein>
    <submittedName>
        <fullName evidence="1">Uncharacterized protein</fullName>
    </submittedName>
</protein>
<accession>A0A427B2W3</accession>
<evidence type="ECO:0000313" key="2">
    <source>
        <dbReference type="Proteomes" id="UP000287651"/>
    </source>
</evidence>
<dbReference type="EMBL" id="AMZH03000620">
    <property type="protein sequence ID" value="RRT82819.1"/>
    <property type="molecule type" value="Genomic_DNA"/>
</dbReference>
<reference evidence="1 2" key="1">
    <citation type="journal article" date="2014" name="Agronomy (Basel)">
        <title>A Draft Genome Sequence for Ensete ventricosum, the Drought-Tolerant Tree Against Hunger.</title>
        <authorList>
            <person name="Harrison J."/>
            <person name="Moore K.A."/>
            <person name="Paszkiewicz K."/>
            <person name="Jones T."/>
            <person name="Grant M."/>
            <person name="Ambacheew D."/>
            <person name="Muzemil S."/>
            <person name="Studholme D.J."/>
        </authorList>
    </citation>
    <scope>NUCLEOTIDE SEQUENCE [LARGE SCALE GENOMIC DNA]</scope>
</reference>
<dbReference type="Proteomes" id="UP000287651">
    <property type="component" value="Unassembled WGS sequence"/>
</dbReference>
<comment type="caution">
    <text evidence="1">The sequence shown here is derived from an EMBL/GenBank/DDBJ whole genome shotgun (WGS) entry which is preliminary data.</text>
</comment>
<gene>
    <name evidence="1" type="ORF">B296_00006324</name>
</gene>
<name>A0A427B2W3_ENSVE</name>
<proteinExistence type="predicted"/>